<dbReference type="CDD" id="cd22771">
    <property type="entry name" value="OTU_plant_OTU7-like"/>
    <property type="match status" value="1"/>
</dbReference>
<comment type="caution">
    <text evidence="3">The sequence shown here is derived from an EMBL/GenBank/DDBJ whole genome shotgun (WGS) entry which is preliminary data.</text>
</comment>
<evidence type="ECO:0000313" key="6">
    <source>
        <dbReference type="Proteomes" id="UP001152797"/>
    </source>
</evidence>
<dbReference type="EMBL" id="CAMXCT030002979">
    <property type="protein sequence ID" value="CAL4788992.1"/>
    <property type="molecule type" value="Genomic_DNA"/>
</dbReference>
<accession>A0A9P1D2A8</accession>
<organism evidence="3">
    <name type="scientific">Cladocopium goreaui</name>
    <dbReference type="NCBI Taxonomy" id="2562237"/>
    <lineage>
        <taxon>Eukaryota</taxon>
        <taxon>Sar</taxon>
        <taxon>Alveolata</taxon>
        <taxon>Dinophyceae</taxon>
        <taxon>Suessiales</taxon>
        <taxon>Symbiodiniaceae</taxon>
        <taxon>Cladocopium</taxon>
    </lineage>
</organism>
<dbReference type="Pfam" id="PF02338">
    <property type="entry name" value="OTU"/>
    <property type="match status" value="1"/>
</dbReference>
<feature type="domain" description="OTU" evidence="2">
    <location>
        <begin position="82"/>
        <end position="218"/>
    </location>
</feature>
<dbReference type="EMBL" id="CAMXCT020002979">
    <property type="protein sequence ID" value="CAL1155055.1"/>
    <property type="molecule type" value="Genomic_DNA"/>
</dbReference>
<evidence type="ECO:0000259" key="2">
    <source>
        <dbReference type="PROSITE" id="PS50802"/>
    </source>
</evidence>
<dbReference type="AlphaFoldDB" id="A0A9P1D2A8"/>
<dbReference type="InterPro" id="IPR003323">
    <property type="entry name" value="OTU_dom"/>
</dbReference>
<keyword evidence="6" id="KW-1185">Reference proteome</keyword>
<dbReference type="InterPro" id="IPR038765">
    <property type="entry name" value="Papain-like_cys_pep_sf"/>
</dbReference>
<dbReference type="PANTHER" id="PTHR12419:SF7">
    <property type="entry name" value="OTU DOMAIN-CONTAINING PROTEIN 3"/>
    <property type="match status" value="1"/>
</dbReference>
<evidence type="ECO:0000313" key="4">
    <source>
        <dbReference type="EMBL" id="CAL1155055.1"/>
    </source>
</evidence>
<dbReference type="Proteomes" id="UP001152797">
    <property type="component" value="Unassembled WGS sequence"/>
</dbReference>
<evidence type="ECO:0000313" key="5">
    <source>
        <dbReference type="EMBL" id="CAL4788992.1"/>
    </source>
</evidence>
<name>A0A9P1D2A8_9DINO</name>
<feature type="region of interest" description="Disordered" evidence="1">
    <location>
        <begin position="40"/>
        <end position="61"/>
    </location>
</feature>
<evidence type="ECO:0000313" key="3">
    <source>
        <dbReference type="EMBL" id="CAI4001680.1"/>
    </source>
</evidence>
<dbReference type="Gene3D" id="3.90.70.80">
    <property type="match status" value="1"/>
</dbReference>
<reference evidence="3" key="1">
    <citation type="submission" date="2022-10" db="EMBL/GenBank/DDBJ databases">
        <authorList>
            <person name="Chen Y."/>
            <person name="Dougan E. K."/>
            <person name="Chan C."/>
            <person name="Rhodes N."/>
            <person name="Thang M."/>
        </authorList>
    </citation>
    <scope>NUCLEOTIDE SEQUENCE</scope>
</reference>
<gene>
    <name evidence="3" type="ORF">C1SCF055_LOCUS27704</name>
</gene>
<evidence type="ECO:0000256" key="1">
    <source>
        <dbReference type="SAM" id="MobiDB-lite"/>
    </source>
</evidence>
<sequence>MNDGGYSGAPSSLDALFKGKAKKKVKPVNFNAPPFKAASMAKGPAMTLRPPGGSAFTASTSSTEGWARELKKDQDLLKSCGLRVKEVEGDGACLFRAFADQLAADEPEAHARFREECVDFMEQNRADFEPFIDDEFESYCSRMRQRCTWGGHVEVQALARRNGVNAVIYQPSQASGRPDQILRSAVEIQASDEHAGCVQLSFHPTHHAGQHYNSVRCCTDEGSGPAELVSFGEIKRRIEDKLRPKDGYAEESEEQPDR</sequence>
<dbReference type="GO" id="GO:0004843">
    <property type="term" value="F:cysteine-type deubiquitinase activity"/>
    <property type="evidence" value="ECO:0007669"/>
    <property type="project" value="TreeGrafter"/>
</dbReference>
<dbReference type="EMBL" id="CAMXCT010002979">
    <property type="protein sequence ID" value="CAI4001680.1"/>
    <property type="molecule type" value="Genomic_DNA"/>
</dbReference>
<dbReference type="OrthoDB" id="427306at2759"/>
<dbReference type="SUPFAM" id="SSF54001">
    <property type="entry name" value="Cysteine proteinases"/>
    <property type="match status" value="1"/>
</dbReference>
<reference evidence="4" key="2">
    <citation type="submission" date="2024-04" db="EMBL/GenBank/DDBJ databases">
        <authorList>
            <person name="Chen Y."/>
            <person name="Shah S."/>
            <person name="Dougan E. K."/>
            <person name="Thang M."/>
            <person name="Chan C."/>
        </authorList>
    </citation>
    <scope>NUCLEOTIDE SEQUENCE [LARGE SCALE GENOMIC DNA]</scope>
</reference>
<protein>
    <submittedName>
        <fullName evidence="5">OTU domain-containing protein 3</fullName>
    </submittedName>
</protein>
<dbReference type="PANTHER" id="PTHR12419">
    <property type="entry name" value="OTU DOMAIN CONTAINING PROTEIN"/>
    <property type="match status" value="1"/>
</dbReference>
<dbReference type="PROSITE" id="PS50802">
    <property type="entry name" value="OTU"/>
    <property type="match status" value="1"/>
</dbReference>
<dbReference type="InterPro" id="IPR050704">
    <property type="entry name" value="Peptidase_C85-like"/>
</dbReference>
<proteinExistence type="predicted"/>
<dbReference type="GO" id="GO:0016579">
    <property type="term" value="P:protein deubiquitination"/>
    <property type="evidence" value="ECO:0007669"/>
    <property type="project" value="TreeGrafter"/>
</dbReference>